<dbReference type="EMBL" id="NIRT01000052">
    <property type="protein sequence ID" value="PYD64967.1"/>
    <property type="molecule type" value="Genomic_DNA"/>
</dbReference>
<feature type="domain" description="WCX" evidence="2">
    <location>
        <begin position="242"/>
        <end position="319"/>
    </location>
</feature>
<reference evidence="3" key="2">
    <citation type="submission" date="2017-02" db="EMBL/GenBank/DDBJ databases">
        <authorList>
            <person name="Zhang H."/>
        </authorList>
    </citation>
    <scope>NUCLEOTIDE SEQUENCE</scope>
    <source>
        <strain evidence="3">RZS01</strain>
    </source>
</reference>
<dbReference type="Pfam" id="PF13280">
    <property type="entry name" value="WYL"/>
    <property type="match status" value="1"/>
</dbReference>
<name>A0A9N7H3H4_9PROT</name>
<dbReference type="KEGG" id="kna:B0W47_13970"/>
<dbReference type="Proteomes" id="UP000189683">
    <property type="component" value="Chromosome"/>
</dbReference>
<dbReference type="AlphaFoldDB" id="A0A9N7H3H4"/>
<dbReference type="InterPro" id="IPR026881">
    <property type="entry name" value="WYL_dom"/>
</dbReference>
<evidence type="ECO:0000313" key="6">
    <source>
        <dbReference type="Proteomes" id="UP000247512"/>
    </source>
</evidence>
<evidence type="ECO:0000259" key="1">
    <source>
        <dbReference type="Pfam" id="PF13280"/>
    </source>
</evidence>
<dbReference type="Pfam" id="PF25583">
    <property type="entry name" value="WCX"/>
    <property type="match status" value="1"/>
</dbReference>
<dbReference type="PANTHER" id="PTHR34580:SF1">
    <property type="entry name" value="PROTEIN PAFC"/>
    <property type="match status" value="1"/>
</dbReference>
<dbReference type="RefSeq" id="WP_078526893.1">
    <property type="nucleotide sequence ID" value="NZ_CP019875.1"/>
</dbReference>
<proteinExistence type="predicted"/>
<dbReference type="InterPro" id="IPR051534">
    <property type="entry name" value="CBASS_pafABC_assoc_protein"/>
</dbReference>
<dbReference type="PANTHER" id="PTHR34580">
    <property type="match status" value="1"/>
</dbReference>
<dbReference type="Proteomes" id="UP000247512">
    <property type="component" value="Unassembled WGS sequence"/>
</dbReference>
<evidence type="ECO:0000313" key="4">
    <source>
        <dbReference type="EMBL" id="PYD64967.1"/>
    </source>
</evidence>
<keyword evidence="6" id="KW-1185">Reference proteome</keyword>
<reference evidence="5" key="1">
    <citation type="submission" date="2017-02" db="EMBL/GenBank/DDBJ databases">
        <title>zhang.</title>
        <authorList>
            <person name="Zhang H."/>
        </authorList>
    </citation>
    <scope>NUCLEOTIDE SEQUENCE [LARGE SCALE GENOMIC DNA]</scope>
    <source>
        <strain evidence="5">RZS01</strain>
    </source>
</reference>
<protein>
    <submittedName>
        <fullName evidence="3">WYL domain-containing protein</fullName>
    </submittedName>
</protein>
<accession>A0A9N7H3H4</accession>
<feature type="domain" description="WYL" evidence="1">
    <location>
        <begin position="150"/>
        <end position="214"/>
    </location>
</feature>
<dbReference type="OrthoDB" id="7626446at2"/>
<organism evidence="3 5">
    <name type="scientific">Komagataeibacter nataicola</name>
    <dbReference type="NCBI Taxonomy" id="265960"/>
    <lineage>
        <taxon>Bacteria</taxon>
        <taxon>Pseudomonadati</taxon>
        <taxon>Pseudomonadota</taxon>
        <taxon>Alphaproteobacteria</taxon>
        <taxon>Acetobacterales</taxon>
        <taxon>Acetobacteraceae</taxon>
        <taxon>Komagataeibacter</taxon>
    </lineage>
</organism>
<evidence type="ECO:0000259" key="2">
    <source>
        <dbReference type="Pfam" id="PF25583"/>
    </source>
</evidence>
<dbReference type="PROSITE" id="PS52050">
    <property type="entry name" value="WYL"/>
    <property type="match status" value="1"/>
</dbReference>
<dbReference type="EMBL" id="CP019875">
    <property type="protein sequence ID" value="AQU88383.1"/>
    <property type="molecule type" value="Genomic_DNA"/>
</dbReference>
<sequence length="332" mass="36167">MRHEKAAMLLGLARLLAGSAEGMTLDEMAAAMHVNRRTVERMRVAVEQLFPQIEEIADGRGKRLRISGGLDGFIQAPTVDEMAELHTAINTLRARGDTTRAGLLESLQAKIRAALRPALRLRMAPDLNALVVAEGHAMQAGPRPLADPAALDTIRTALKAGCGLAFRYGNGANHVRTVSPWGLLYGRSYYLIGPSTGKAAPALWRLDRMSDITMTDMADPPPADWNIADFASRSFGVYQDEPQDIVLRFSPDAAHDAARFLFHPTQTHEERPDGSLVVRFHAGGLRELAYHLFTWGRTVQVLAPPALRGELRALLTEALKHHATAAPERGGG</sequence>
<reference evidence="4 6" key="3">
    <citation type="submission" date="2017-06" db="EMBL/GenBank/DDBJ databases">
        <title>A draft genome sequence of Komagataeibacter nataicola LMG 1536.</title>
        <authorList>
            <person name="Skraban J."/>
            <person name="Cleenwerck I."/>
            <person name="Vandamme P."/>
            <person name="Trcek J."/>
        </authorList>
    </citation>
    <scope>NUCLEOTIDE SEQUENCE [LARGE SCALE GENOMIC DNA]</scope>
    <source>
        <strain evidence="4 6">LMG 1536</strain>
    </source>
</reference>
<gene>
    <name evidence="3" type="ORF">B0W47_13970</name>
    <name evidence="4" type="ORF">CDI09_16220</name>
</gene>
<evidence type="ECO:0000313" key="5">
    <source>
        <dbReference type="Proteomes" id="UP000189683"/>
    </source>
</evidence>
<evidence type="ECO:0000313" key="3">
    <source>
        <dbReference type="EMBL" id="AQU88383.1"/>
    </source>
</evidence>
<dbReference type="InterPro" id="IPR057727">
    <property type="entry name" value="WCX_dom"/>
</dbReference>